<proteinExistence type="predicted"/>
<dbReference type="Proteomes" id="UP000198888">
    <property type="component" value="Unassembled WGS sequence"/>
</dbReference>
<protein>
    <recommendedName>
        <fullName evidence="3">N-acetyltransferase domain-containing protein</fullName>
    </recommendedName>
</protein>
<dbReference type="AlphaFoldDB" id="A0A1H6TRT2"/>
<organism evidence="1 2">
    <name type="scientific">Halohasta litchfieldiae</name>
    <dbReference type="NCBI Taxonomy" id="1073996"/>
    <lineage>
        <taxon>Archaea</taxon>
        <taxon>Methanobacteriati</taxon>
        <taxon>Methanobacteriota</taxon>
        <taxon>Stenosarchaea group</taxon>
        <taxon>Halobacteria</taxon>
        <taxon>Halobacteriales</taxon>
        <taxon>Haloferacaceae</taxon>
        <taxon>Halohasta</taxon>
    </lineage>
</organism>
<dbReference type="KEGG" id="hae:halTADL_2071"/>
<reference evidence="1 2" key="1">
    <citation type="submission" date="2016-10" db="EMBL/GenBank/DDBJ databases">
        <authorList>
            <person name="de Groot N.N."/>
        </authorList>
    </citation>
    <scope>NUCLEOTIDE SEQUENCE [LARGE SCALE GENOMIC DNA]</scope>
    <source>
        <strain evidence="1 2">DSM 22187</strain>
    </source>
</reference>
<dbReference type="EMBL" id="FNYR01000008">
    <property type="protein sequence ID" value="SEI78915.1"/>
    <property type="molecule type" value="Genomic_DNA"/>
</dbReference>
<dbReference type="RefSeq" id="WP_089671815.1">
    <property type="nucleotide sequence ID" value="NZ_CP024845.1"/>
</dbReference>
<name>A0A1H6TRT2_9EURY</name>
<evidence type="ECO:0008006" key="3">
    <source>
        <dbReference type="Google" id="ProtNLM"/>
    </source>
</evidence>
<dbReference type="STRING" id="1073996.SAMN05444271_10832"/>
<evidence type="ECO:0000313" key="1">
    <source>
        <dbReference type="EMBL" id="SEI78915.1"/>
    </source>
</evidence>
<dbReference type="GeneID" id="35002848"/>
<sequence>MHVRDAVEDDAEAIAALADAPADVVRNLVHDRSVRVAEQQQGNRDPNVDTEADDTDLLGFVSFDAHDRTVHITQFGGTEAACERLLAEPVRFAARENMGVEVLVETEATEKKAAVEAAGFKTAGTGPMFRGSRTIRYRQEP</sequence>
<evidence type="ECO:0000313" key="2">
    <source>
        <dbReference type="Proteomes" id="UP000198888"/>
    </source>
</evidence>
<gene>
    <name evidence="1" type="ORF">SAMN05444271_10832</name>
</gene>
<accession>A0A1H6TRT2</accession>
<accession>A0A2H4Q392</accession>
<keyword evidence="2" id="KW-1185">Reference proteome</keyword>
<dbReference type="OrthoDB" id="212869at2157"/>